<keyword evidence="3" id="KW-1185">Reference proteome</keyword>
<dbReference type="EMBL" id="PQXJ01000479">
    <property type="protein sequence ID" value="TGO48360.1"/>
    <property type="molecule type" value="Genomic_DNA"/>
</dbReference>
<feature type="region of interest" description="Disordered" evidence="1">
    <location>
        <begin position="93"/>
        <end position="141"/>
    </location>
</feature>
<name>A0A4Z1HNP0_9HELO</name>
<accession>A0A4Z1HNP0</accession>
<dbReference type="Proteomes" id="UP000297452">
    <property type="component" value="Unassembled WGS sequence"/>
</dbReference>
<evidence type="ECO:0000313" key="3">
    <source>
        <dbReference type="Proteomes" id="UP000297452"/>
    </source>
</evidence>
<evidence type="ECO:0000256" key="1">
    <source>
        <dbReference type="SAM" id="MobiDB-lite"/>
    </source>
</evidence>
<comment type="caution">
    <text evidence="2">The sequence shown here is derived from an EMBL/GenBank/DDBJ whole genome shotgun (WGS) entry which is preliminary data.</text>
</comment>
<feature type="compositionally biased region" description="Basic residues" evidence="1">
    <location>
        <begin position="122"/>
        <end position="141"/>
    </location>
</feature>
<reference evidence="2 3" key="1">
    <citation type="submission" date="2017-12" db="EMBL/GenBank/DDBJ databases">
        <title>Comparative genomics of Botrytis spp.</title>
        <authorList>
            <person name="Valero-Jimenez C.A."/>
            <person name="Tapia P."/>
            <person name="Veloso J."/>
            <person name="Silva-Moreno E."/>
            <person name="Staats M."/>
            <person name="Valdes J.H."/>
            <person name="Van Kan J.A.L."/>
        </authorList>
    </citation>
    <scope>NUCLEOTIDE SEQUENCE [LARGE SCALE GENOMIC DNA]</scope>
    <source>
        <strain evidence="2 3">MUCL2120</strain>
    </source>
</reference>
<feature type="compositionally biased region" description="Basic residues" evidence="1">
    <location>
        <begin position="93"/>
        <end position="113"/>
    </location>
</feature>
<evidence type="ECO:0000313" key="2">
    <source>
        <dbReference type="EMBL" id="TGO48360.1"/>
    </source>
</evidence>
<organism evidence="2 3">
    <name type="scientific">Botryotinia narcissicola</name>
    <dbReference type="NCBI Taxonomy" id="278944"/>
    <lineage>
        <taxon>Eukaryota</taxon>
        <taxon>Fungi</taxon>
        <taxon>Dikarya</taxon>
        <taxon>Ascomycota</taxon>
        <taxon>Pezizomycotina</taxon>
        <taxon>Leotiomycetes</taxon>
        <taxon>Helotiales</taxon>
        <taxon>Sclerotiniaceae</taxon>
        <taxon>Botryotinia</taxon>
    </lineage>
</organism>
<protein>
    <submittedName>
        <fullName evidence="2">Uncharacterized protein</fullName>
    </submittedName>
</protein>
<gene>
    <name evidence="2" type="ORF">BOTNAR_0479g00060</name>
</gene>
<dbReference type="AlphaFoldDB" id="A0A4Z1HNP0"/>
<proteinExistence type="predicted"/>
<sequence length="141" mass="17159">MVSNPQYFLQSEVARLAWITMYALMENERRYCRAIVHVCNECNKRADMRYYSWCNVHDGTNYHCGKHDTRFYRARLAIEMCYGCLAIRRRKSLKHPPRFRKKHPKRRKQKKSRALAPFDRDKKKRQKYKGPKKMGEKRKKS</sequence>
<dbReference type="OrthoDB" id="3552791at2759"/>